<sequence length="47" mass="5550">MRPFLGNALRTDEQPVRHFEAFELPPWREGEYLNGLMSTLTLPPRHE</sequence>
<evidence type="ECO:0000313" key="1">
    <source>
        <dbReference type="EMBL" id="UOA24537.1"/>
    </source>
</evidence>
<gene>
    <name evidence="1" type="ORF">DSM110277_02983</name>
</gene>
<proteinExistence type="predicted"/>
<keyword evidence="1" id="KW-0614">Plasmid</keyword>
<dbReference type="EMBL" id="CP084960">
    <property type="protein sequence ID" value="UOA24537.1"/>
    <property type="molecule type" value="Genomic_DNA"/>
</dbReference>
<reference evidence="2" key="1">
    <citation type="journal article" date="2022" name="Microorganisms">
        <title>Beyond the ABCs#Discovery of Three New Plasmid Types in Rhodobacterales (RepQ, RepY, RepW).</title>
        <authorList>
            <person name="Freese H.M."/>
            <person name="Ringel V."/>
            <person name="Overmann J."/>
            <person name="Petersen J."/>
        </authorList>
    </citation>
    <scope>NUCLEOTIDE SEQUENCE [LARGE SCALE GENOMIC DNA]</scope>
    <source>
        <strain evidence="2">DSM 110277</strain>
        <plasmid evidence="2">pDSM110277_a</plasmid>
    </source>
</reference>
<name>A0AAX3AGW0_9RHOB</name>
<dbReference type="Proteomes" id="UP000830781">
    <property type="component" value="Plasmid pDSM110277_a"/>
</dbReference>
<evidence type="ECO:0000313" key="2">
    <source>
        <dbReference type="Proteomes" id="UP000830781"/>
    </source>
</evidence>
<organism evidence="1 2">
    <name type="scientific">Sulfitobacter pontiacus</name>
    <dbReference type="NCBI Taxonomy" id="60137"/>
    <lineage>
        <taxon>Bacteria</taxon>
        <taxon>Pseudomonadati</taxon>
        <taxon>Pseudomonadota</taxon>
        <taxon>Alphaproteobacteria</taxon>
        <taxon>Rhodobacterales</taxon>
        <taxon>Roseobacteraceae</taxon>
        <taxon>Sulfitobacter</taxon>
    </lineage>
</organism>
<keyword evidence="2" id="KW-1185">Reference proteome</keyword>
<geneLocation type="plasmid" evidence="1 2">
    <name>pDSM110277_a</name>
</geneLocation>
<dbReference type="AlphaFoldDB" id="A0AAX3AGW0"/>
<protein>
    <submittedName>
        <fullName evidence="1">Uncharacterized protein</fullName>
    </submittedName>
</protein>
<accession>A0AAX3AGW0</accession>